<keyword evidence="3" id="KW-1185">Reference proteome</keyword>
<dbReference type="STRING" id="877500.GCA_000935065_03179"/>
<feature type="transmembrane region" description="Helical" evidence="1">
    <location>
        <begin position="224"/>
        <end position="240"/>
    </location>
</feature>
<keyword evidence="1" id="KW-0812">Transmembrane</keyword>
<reference evidence="2 3" key="1">
    <citation type="submission" date="2017-10" db="EMBL/GenBank/DDBJ databases">
        <title>Genomics of the genus Arcobacter.</title>
        <authorList>
            <person name="Perez-Cataluna A."/>
            <person name="Figueras M.J."/>
        </authorList>
    </citation>
    <scope>NUCLEOTIDE SEQUENCE [LARGE SCALE GENOMIC DNA]</scope>
    <source>
        <strain evidence="2 3">DSM 24636</strain>
    </source>
</reference>
<organism evidence="2 3">
    <name type="scientific">Halarcobacter anaerophilus</name>
    <dbReference type="NCBI Taxonomy" id="877500"/>
    <lineage>
        <taxon>Bacteria</taxon>
        <taxon>Pseudomonadati</taxon>
        <taxon>Campylobacterota</taxon>
        <taxon>Epsilonproteobacteria</taxon>
        <taxon>Campylobacterales</taxon>
        <taxon>Arcobacteraceae</taxon>
        <taxon>Halarcobacter</taxon>
    </lineage>
</organism>
<evidence type="ECO:0000313" key="3">
    <source>
        <dbReference type="Proteomes" id="UP000290191"/>
    </source>
</evidence>
<name>A0A4Q0XVQ9_9BACT</name>
<sequence>MFSKIALIFFIAFELCYYLLIAQTGIVEYFASDVYQIAPLPVGGIIGSLLSYKLSIKTQSKIKLFLIVQLILTFFYPDYWAIMLFILGISVGALAPLLINELKKASMFELGLALSLSYSVGTFLFNYEPANREYIAIFFTLIVFVSSYFLPLEEQKRESDSFPSYPLLIMVLWIFLDSALFETLSRDTDISIWRNGFTFEIIVFHIIGVIAALKLNIQRMENELFIIILFAFSYLFYFLQEPLLLSIVYPFVISYYNVNILRSLIKKPLKKISLYMIFIGWIASGAGLFVALENLTLFVPISFLIVLIPIFNSQKKIQTKEKKCIN</sequence>
<feature type="transmembrane region" description="Helical" evidence="1">
    <location>
        <begin position="107"/>
        <end position="127"/>
    </location>
</feature>
<feature type="transmembrane region" description="Helical" evidence="1">
    <location>
        <begin position="297"/>
        <end position="313"/>
    </location>
</feature>
<keyword evidence="1" id="KW-1133">Transmembrane helix</keyword>
<dbReference type="OrthoDB" id="5338495at2"/>
<feature type="transmembrane region" description="Helical" evidence="1">
    <location>
        <begin position="82"/>
        <end position="100"/>
    </location>
</feature>
<feature type="transmembrane region" description="Helical" evidence="1">
    <location>
        <begin position="7"/>
        <end position="31"/>
    </location>
</feature>
<feature type="transmembrane region" description="Helical" evidence="1">
    <location>
        <begin position="162"/>
        <end position="180"/>
    </location>
</feature>
<keyword evidence="1" id="KW-0472">Membrane</keyword>
<feature type="transmembrane region" description="Helical" evidence="1">
    <location>
        <begin position="133"/>
        <end position="150"/>
    </location>
</feature>
<evidence type="ECO:0008006" key="4">
    <source>
        <dbReference type="Google" id="ProtNLM"/>
    </source>
</evidence>
<accession>A0A4Q0XVQ9</accession>
<dbReference type="EMBL" id="PDKO01000014">
    <property type="protein sequence ID" value="RXJ61522.1"/>
    <property type="molecule type" value="Genomic_DNA"/>
</dbReference>
<comment type="caution">
    <text evidence="2">The sequence shown here is derived from an EMBL/GenBank/DDBJ whole genome shotgun (WGS) entry which is preliminary data.</text>
</comment>
<dbReference type="RefSeq" id="WP_129082829.1">
    <property type="nucleotide sequence ID" value="NZ_CP041070.1"/>
</dbReference>
<feature type="transmembrane region" description="Helical" evidence="1">
    <location>
        <begin position="272"/>
        <end position="291"/>
    </location>
</feature>
<feature type="transmembrane region" description="Helical" evidence="1">
    <location>
        <begin position="192"/>
        <end position="212"/>
    </location>
</feature>
<dbReference type="AlphaFoldDB" id="A0A4Q0XVQ9"/>
<protein>
    <recommendedName>
        <fullName evidence="4">MFS transporter</fullName>
    </recommendedName>
</protein>
<feature type="transmembrane region" description="Helical" evidence="1">
    <location>
        <begin position="246"/>
        <end position="265"/>
    </location>
</feature>
<evidence type="ECO:0000313" key="2">
    <source>
        <dbReference type="EMBL" id="RXJ61522.1"/>
    </source>
</evidence>
<evidence type="ECO:0000256" key="1">
    <source>
        <dbReference type="SAM" id="Phobius"/>
    </source>
</evidence>
<gene>
    <name evidence="2" type="ORF">CRV06_13090</name>
</gene>
<dbReference type="Proteomes" id="UP000290191">
    <property type="component" value="Unassembled WGS sequence"/>
</dbReference>
<proteinExistence type="predicted"/>